<keyword evidence="3" id="KW-1185">Reference proteome</keyword>
<gene>
    <name evidence="2" type="ORF">ACFSGI_09395</name>
</gene>
<protein>
    <recommendedName>
        <fullName evidence="4">Group-specific protein</fullName>
    </recommendedName>
</protein>
<name>A0ABW4URK8_9BACL</name>
<organism evidence="2 3">
    <name type="scientific">Paenibacillus nicotianae</name>
    <dbReference type="NCBI Taxonomy" id="1526551"/>
    <lineage>
        <taxon>Bacteria</taxon>
        <taxon>Bacillati</taxon>
        <taxon>Bacillota</taxon>
        <taxon>Bacilli</taxon>
        <taxon>Bacillales</taxon>
        <taxon>Paenibacillaceae</taxon>
        <taxon>Paenibacillus</taxon>
    </lineage>
</organism>
<dbReference type="Proteomes" id="UP001597403">
    <property type="component" value="Unassembled WGS sequence"/>
</dbReference>
<evidence type="ECO:0000313" key="3">
    <source>
        <dbReference type="Proteomes" id="UP001597403"/>
    </source>
</evidence>
<evidence type="ECO:0008006" key="4">
    <source>
        <dbReference type="Google" id="ProtNLM"/>
    </source>
</evidence>
<dbReference type="EMBL" id="JBHUGF010000010">
    <property type="protein sequence ID" value="MFD1990173.1"/>
    <property type="molecule type" value="Genomic_DNA"/>
</dbReference>
<comment type="caution">
    <text evidence="2">The sequence shown here is derived from an EMBL/GenBank/DDBJ whole genome shotgun (WGS) entry which is preliminary data.</text>
</comment>
<accession>A0ABW4URK8</accession>
<feature type="coiled-coil region" evidence="1">
    <location>
        <begin position="121"/>
        <end position="148"/>
    </location>
</feature>
<sequence>MLSLTSTKWELLDGPYGNGGHIPLHIQQLQQHYNQEQATALYYEELYHQNTIYPCTYVTVPYVVELALHHSDYSILIDVYIACGMFEAWNELPISANNNDIAEAWYRYFANFDHTEAKDIYQSYTDSLRQLQQRITELIMQVHLIEESEKLYILSATAAFQGYRQWARCLLTYSDGEEYIVDCSYCDQQIYIWTDTNSDLTEWRAYREDPVIQPDAIFEKVIPDLKYEHQTDLNWLYTYMASLQMSFWLAQLPYLGGRVKCPHCSDDICVKEVLLQYFS</sequence>
<reference evidence="3" key="1">
    <citation type="journal article" date="2019" name="Int. J. Syst. Evol. Microbiol.">
        <title>The Global Catalogue of Microorganisms (GCM) 10K type strain sequencing project: providing services to taxonomists for standard genome sequencing and annotation.</title>
        <authorList>
            <consortium name="The Broad Institute Genomics Platform"/>
            <consortium name="The Broad Institute Genome Sequencing Center for Infectious Disease"/>
            <person name="Wu L."/>
            <person name="Ma J."/>
        </authorList>
    </citation>
    <scope>NUCLEOTIDE SEQUENCE [LARGE SCALE GENOMIC DNA]</scope>
    <source>
        <strain evidence="3">CGMCC 1.15067</strain>
    </source>
</reference>
<keyword evidence="1" id="KW-0175">Coiled coil</keyword>
<evidence type="ECO:0000256" key="1">
    <source>
        <dbReference type="SAM" id="Coils"/>
    </source>
</evidence>
<proteinExistence type="predicted"/>
<evidence type="ECO:0000313" key="2">
    <source>
        <dbReference type="EMBL" id="MFD1990173.1"/>
    </source>
</evidence>
<dbReference type="RefSeq" id="WP_204823865.1">
    <property type="nucleotide sequence ID" value="NZ_JBHUGF010000010.1"/>
</dbReference>